<proteinExistence type="predicted"/>
<comment type="caution">
    <text evidence="2">The sequence shown here is derived from an EMBL/GenBank/DDBJ whole genome shotgun (WGS) entry which is preliminary data.</text>
</comment>
<dbReference type="Proteomes" id="UP001301769">
    <property type="component" value="Unassembled WGS sequence"/>
</dbReference>
<dbReference type="EMBL" id="MU858099">
    <property type="protein sequence ID" value="KAK4214088.1"/>
    <property type="molecule type" value="Genomic_DNA"/>
</dbReference>
<feature type="signal peptide" evidence="1">
    <location>
        <begin position="1"/>
        <end position="27"/>
    </location>
</feature>
<keyword evidence="1" id="KW-0732">Signal</keyword>
<keyword evidence="3" id="KW-1185">Reference proteome</keyword>
<evidence type="ECO:0000313" key="3">
    <source>
        <dbReference type="Proteomes" id="UP001301769"/>
    </source>
</evidence>
<name>A0AAN7B7V0_9PEZI</name>
<reference evidence="2" key="1">
    <citation type="journal article" date="2023" name="Mol. Phylogenet. Evol.">
        <title>Genome-scale phylogeny and comparative genomics of the fungal order Sordariales.</title>
        <authorList>
            <person name="Hensen N."/>
            <person name="Bonometti L."/>
            <person name="Westerberg I."/>
            <person name="Brannstrom I.O."/>
            <person name="Guillou S."/>
            <person name="Cros-Aarteil S."/>
            <person name="Calhoun S."/>
            <person name="Haridas S."/>
            <person name="Kuo A."/>
            <person name="Mondo S."/>
            <person name="Pangilinan J."/>
            <person name="Riley R."/>
            <person name="LaButti K."/>
            <person name="Andreopoulos B."/>
            <person name="Lipzen A."/>
            <person name="Chen C."/>
            <person name="Yan M."/>
            <person name="Daum C."/>
            <person name="Ng V."/>
            <person name="Clum A."/>
            <person name="Steindorff A."/>
            <person name="Ohm R.A."/>
            <person name="Martin F."/>
            <person name="Silar P."/>
            <person name="Natvig D.O."/>
            <person name="Lalanne C."/>
            <person name="Gautier V."/>
            <person name="Ament-Velasquez S.L."/>
            <person name="Kruys A."/>
            <person name="Hutchinson M.I."/>
            <person name="Powell A.J."/>
            <person name="Barry K."/>
            <person name="Miller A.N."/>
            <person name="Grigoriev I.V."/>
            <person name="Debuchy R."/>
            <person name="Gladieux P."/>
            <person name="Hiltunen Thoren M."/>
            <person name="Johannesson H."/>
        </authorList>
    </citation>
    <scope>NUCLEOTIDE SEQUENCE</scope>
    <source>
        <strain evidence="2">PSN293</strain>
    </source>
</reference>
<protein>
    <submittedName>
        <fullName evidence="2">Uncharacterized protein</fullName>
    </submittedName>
</protein>
<evidence type="ECO:0000313" key="2">
    <source>
        <dbReference type="EMBL" id="KAK4214088.1"/>
    </source>
</evidence>
<gene>
    <name evidence="2" type="ORF">QBC37DRAFT_160200</name>
</gene>
<dbReference type="AlphaFoldDB" id="A0AAN7B7V0"/>
<evidence type="ECO:0000256" key="1">
    <source>
        <dbReference type="SAM" id="SignalP"/>
    </source>
</evidence>
<feature type="chain" id="PRO_5043025554" evidence="1">
    <location>
        <begin position="28"/>
        <end position="163"/>
    </location>
</feature>
<reference evidence="2" key="2">
    <citation type="submission" date="2023-05" db="EMBL/GenBank/DDBJ databases">
        <authorList>
            <consortium name="Lawrence Berkeley National Laboratory"/>
            <person name="Steindorff A."/>
            <person name="Hensen N."/>
            <person name="Bonometti L."/>
            <person name="Westerberg I."/>
            <person name="Brannstrom I.O."/>
            <person name="Guillou S."/>
            <person name="Cros-Aarteil S."/>
            <person name="Calhoun S."/>
            <person name="Haridas S."/>
            <person name="Kuo A."/>
            <person name="Mondo S."/>
            <person name="Pangilinan J."/>
            <person name="Riley R."/>
            <person name="Labutti K."/>
            <person name="Andreopoulos B."/>
            <person name="Lipzen A."/>
            <person name="Chen C."/>
            <person name="Yanf M."/>
            <person name="Daum C."/>
            <person name="Ng V."/>
            <person name="Clum A."/>
            <person name="Ohm R."/>
            <person name="Martin F."/>
            <person name="Silar P."/>
            <person name="Natvig D."/>
            <person name="Lalanne C."/>
            <person name="Gautier V."/>
            <person name="Ament-Velasquez S.L."/>
            <person name="Kruys A."/>
            <person name="Hutchinson M.I."/>
            <person name="Powell A.J."/>
            <person name="Barry K."/>
            <person name="Miller A.N."/>
            <person name="Grigoriev I.V."/>
            <person name="Debuchy R."/>
            <person name="Gladieux P."/>
            <person name="Thoren M.H."/>
            <person name="Johannesson H."/>
        </authorList>
    </citation>
    <scope>NUCLEOTIDE SEQUENCE</scope>
    <source>
        <strain evidence="2">PSN293</strain>
    </source>
</reference>
<accession>A0AAN7B7V0</accession>
<organism evidence="2 3">
    <name type="scientific">Rhypophila decipiens</name>
    <dbReference type="NCBI Taxonomy" id="261697"/>
    <lineage>
        <taxon>Eukaryota</taxon>
        <taxon>Fungi</taxon>
        <taxon>Dikarya</taxon>
        <taxon>Ascomycota</taxon>
        <taxon>Pezizomycotina</taxon>
        <taxon>Sordariomycetes</taxon>
        <taxon>Sordariomycetidae</taxon>
        <taxon>Sordariales</taxon>
        <taxon>Naviculisporaceae</taxon>
        <taxon>Rhypophila</taxon>
    </lineage>
</organism>
<sequence length="163" mass="17240">MKCSLSSSPSFVTLLAGLFLLSSAATASSIDFRDSIRHEFKMGLVAPRQGGGRNLQTFTGSLGAPPSAITETGDPKRPFGVDGSTFTDFESAANRACDNQKNECAQIANNQGGNGEFSVNECDRQQEQCKAAAKQAEAQVPTATASAEATFFSSNAEFDFFCE</sequence>